<evidence type="ECO:0000313" key="3">
    <source>
        <dbReference type="Proteomes" id="UP000248349"/>
    </source>
</evidence>
<feature type="domain" description="DUF7708" evidence="1">
    <location>
        <begin position="27"/>
        <end position="108"/>
    </location>
</feature>
<keyword evidence="3" id="KW-1185">Reference proteome</keyword>
<evidence type="ECO:0000313" key="2">
    <source>
        <dbReference type="EMBL" id="PYH49496.1"/>
    </source>
</evidence>
<dbReference type="OrthoDB" id="61900at2759"/>
<dbReference type="GeneID" id="37079827"/>
<dbReference type="Pfam" id="PF24809">
    <property type="entry name" value="DUF7708"/>
    <property type="match status" value="1"/>
</dbReference>
<sequence>MRDAQAAKYPCRPEHGIIEAVKAECRAASETAYEYTQFVDVFIGQAPEYVAAIYGVVKLLLVARVNHSEMKQNVHEYLDIIKDKLKSVDHLTAYFLSQHLLENVLKAFNKPWTKLQPILLSIEQTCHEIRDMVQFSTHLNGHVTLMKVSRILELIEGESIRFKKSKDVEATSALFRHHVEAKQEEQ</sequence>
<dbReference type="EMBL" id="KZ821219">
    <property type="protein sequence ID" value="PYH49496.1"/>
    <property type="molecule type" value="Genomic_DNA"/>
</dbReference>
<gene>
    <name evidence="2" type="ORF">BP01DRAFT_400921</name>
</gene>
<dbReference type="InterPro" id="IPR056125">
    <property type="entry name" value="DUF7708"/>
</dbReference>
<reference evidence="2 3" key="1">
    <citation type="submission" date="2016-12" db="EMBL/GenBank/DDBJ databases">
        <title>The genomes of Aspergillus section Nigri reveals drivers in fungal speciation.</title>
        <authorList>
            <consortium name="DOE Joint Genome Institute"/>
            <person name="Vesth T.C."/>
            <person name="Nybo J."/>
            <person name="Theobald S."/>
            <person name="Brandl J."/>
            <person name="Frisvad J.C."/>
            <person name="Nielsen K.F."/>
            <person name="Lyhne E.K."/>
            <person name="Kogle M.E."/>
            <person name="Kuo A."/>
            <person name="Riley R."/>
            <person name="Clum A."/>
            <person name="Nolan M."/>
            <person name="Lipzen A."/>
            <person name="Salamov A."/>
            <person name="Henrissat B."/>
            <person name="Wiebenga A."/>
            <person name="De Vries R.P."/>
            <person name="Grigoriev I.V."/>
            <person name="Mortensen U.H."/>
            <person name="Andersen M.R."/>
            <person name="Baker S.E."/>
        </authorList>
    </citation>
    <scope>NUCLEOTIDE SEQUENCE [LARGE SCALE GENOMIC DNA]</scope>
    <source>
        <strain evidence="2 3">JOP 1030-1</strain>
    </source>
</reference>
<evidence type="ECO:0000259" key="1">
    <source>
        <dbReference type="Pfam" id="PF24809"/>
    </source>
</evidence>
<accession>A0A318ZPP3</accession>
<dbReference type="AlphaFoldDB" id="A0A318ZPP3"/>
<name>A0A318ZPP3_9EURO</name>
<dbReference type="Proteomes" id="UP000248349">
    <property type="component" value="Unassembled WGS sequence"/>
</dbReference>
<proteinExistence type="predicted"/>
<protein>
    <recommendedName>
        <fullName evidence="1">DUF7708 domain-containing protein</fullName>
    </recommendedName>
</protein>
<dbReference type="RefSeq" id="XP_025435478.1">
    <property type="nucleotide sequence ID" value="XM_025578598.1"/>
</dbReference>
<organism evidence="2 3">
    <name type="scientific">Aspergillus saccharolyticus JOP 1030-1</name>
    <dbReference type="NCBI Taxonomy" id="1450539"/>
    <lineage>
        <taxon>Eukaryota</taxon>
        <taxon>Fungi</taxon>
        <taxon>Dikarya</taxon>
        <taxon>Ascomycota</taxon>
        <taxon>Pezizomycotina</taxon>
        <taxon>Eurotiomycetes</taxon>
        <taxon>Eurotiomycetidae</taxon>
        <taxon>Eurotiales</taxon>
        <taxon>Aspergillaceae</taxon>
        <taxon>Aspergillus</taxon>
        <taxon>Aspergillus subgen. Circumdati</taxon>
    </lineage>
</organism>